<dbReference type="InterPro" id="IPR019606">
    <property type="entry name" value="GerMN"/>
</dbReference>
<name>A0A5C4VZ14_9ACTN</name>
<organism evidence="3 4">
    <name type="scientific">Nocardioides albidus</name>
    <dbReference type="NCBI Taxonomy" id="1517589"/>
    <lineage>
        <taxon>Bacteria</taxon>
        <taxon>Bacillati</taxon>
        <taxon>Actinomycetota</taxon>
        <taxon>Actinomycetes</taxon>
        <taxon>Propionibacteriales</taxon>
        <taxon>Nocardioidaceae</taxon>
        <taxon>Nocardioides</taxon>
    </lineage>
</organism>
<proteinExistence type="predicted"/>
<feature type="domain" description="GerMN" evidence="2">
    <location>
        <begin position="146"/>
        <end position="249"/>
    </location>
</feature>
<sequence>MSRNATVRSPVWTISAGMSPATILQNRQSGSVTAPTLAGHAPTRAAVRCSPTVRGIGEDRDMTFPRTLATVGAVLALGVLAGCSDDEPSGTPDPTPSSTTSAPTSAPTSDATSESPVGDLNVTPFFVGDAPRGQALFREVHTGVTADDAVALLLSGPADPDYRTLLPSGSLEPGAGFDGVGADGTHGIELTDASWTERPSEMSAAEARLAVQQLVWTVNSLHGGALDLSHHTGAEVRFYLDGEEVSYLGVPSGVEAEPELDVLAMVNVTDPAEGATVADTFTATGMASSFEATVPWEVQDGTGKVVLEGFATAEGWIERLYPWSAEVDVSELPAGDYTFVARTDDPSDGEGGGPTQDTKRITVQ</sequence>
<dbReference type="SMART" id="SM00909">
    <property type="entry name" value="Germane"/>
    <property type="match status" value="1"/>
</dbReference>
<feature type="region of interest" description="Disordered" evidence="1">
    <location>
        <begin position="84"/>
        <end position="120"/>
    </location>
</feature>
<evidence type="ECO:0000313" key="4">
    <source>
        <dbReference type="Proteomes" id="UP000313231"/>
    </source>
</evidence>
<dbReference type="Proteomes" id="UP000313231">
    <property type="component" value="Unassembled WGS sequence"/>
</dbReference>
<evidence type="ECO:0000256" key="1">
    <source>
        <dbReference type="SAM" id="MobiDB-lite"/>
    </source>
</evidence>
<dbReference type="EMBL" id="VDMP01000022">
    <property type="protein sequence ID" value="TNM41224.1"/>
    <property type="molecule type" value="Genomic_DNA"/>
</dbReference>
<evidence type="ECO:0000313" key="3">
    <source>
        <dbReference type="EMBL" id="TNM41224.1"/>
    </source>
</evidence>
<reference evidence="3 4" key="1">
    <citation type="journal article" date="2016" name="Int. J. Syst. Evol. Microbiol.">
        <title>Nocardioides albidus sp. nov., an actinobacterium isolated from garden soil.</title>
        <authorList>
            <person name="Singh H."/>
            <person name="Du J."/>
            <person name="Trinh H."/>
            <person name="Won K."/>
            <person name="Yang J.E."/>
            <person name="Yin C."/>
            <person name="Kook M."/>
            <person name="Yi T.H."/>
        </authorList>
    </citation>
    <scope>NUCLEOTIDE SEQUENCE [LARGE SCALE GENOMIC DNA]</scope>
    <source>
        <strain evidence="3 4">CCTCC AB 2015297</strain>
    </source>
</reference>
<keyword evidence="4" id="KW-1185">Reference proteome</keyword>
<accession>A0A5C4VZ14</accession>
<comment type="caution">
    <text evidence="3">The sequence shown here is derived from an EMBL/GenBank/DDBJ whole genome shotgun (WGS) entry which is preliminary data.</text>
</comment>
<gene>
    <name evidence="3" type="ORF">FHP29_09520</name>
</gene>
<protein>
    <recommendedName>
        <fullName evidence="2">GerMN domain-containing protein</fullName>
    </recommendedName>
</protein>
<dbReference type="Pfam" id="PF10648">
    <property type="entry name" value="Gmad2"/>
    <property type="match status" value="1"/>
</dbReference>
<evidence type="ECO:0000259" key="2">
    <source>
        <dbReference type="SMART" id="SM00909"/>
    </source>
</evidence>
<feature type="compositionally biased region" description="Low complexity" evidence="1">
    <location>
        <begin position="89"/>
        <end position="116"/>
    </location>
</feature>
<dbReference type="Pfam" id="PF10646">
    <property type="entry name" value="Germane"/>
    <property type="match status" value="1"/>
</dbReference>
<feature type="region of interest" description="Disordered" evidence="1">
    <location>
        <begin position="341"/>
        <end position="364"/>
    </location>
</feature>
<dbReference type="InterPro" id="IPR018911">
    <property type="entry name" value="Gmad2_Ig-like_dom"/>
</dbReference>
<dbReference type="AlphaFoldDB" id="A0A5C4VZ14"/>